<dbReference type="Proteomes" id="UP001058364">
    <property type="component" value="Chromosome"/>
</dbReference>
<feature type="domain" description="CBS" evidence="7">
    <location>
        <begin position="201"/>
        <end position="257"/>
    </location>
</feature>
<keyword evidence="5 6" id="KW-1133">Transmembrane helix</keyword>
<keyword evidence="3 4" id="KW-0129">CBS domain</keyword>
<dbReference type="Pfam" id="PF01595">
    <property type="entry name" value="CNNM"/>
    <property type="match status" value="1"/>
</dbReference>
<evidence type="ECO:0000256" key="4">
    <source>
        <dbReference type="PROSITE-ProRule" id="PRU00703"/>
    </source>
</evidence>
<evidence type="ECO:0000256" key="6">
    <source>
        <dbReference type="SAM" id="Phobius"/>
    </source>
</evidence>
<feature type="domain" description="CNNM transmembrane" evidence="8">
    <location>
        <begin position="1"/>
        <end position="180"/>
    </location>
</feature>
<feature type="transmembrane region" description="Helical" evidence="6">
    <location>
        <begin position="130"/>
        <end position="151"/>
    </location>
</feature>
<dbReference type="PANTHER" id="PTHR22777">
    <property type="entry name" value="HEMOLYSIN-RELATED"/>
    <property type="match status" value="1"/>
</dbReference>
<dbReference type="SMART" id="SM00116">
    <property type="entry name" value="CBS"/>
    <property type="match status" value="2"/>
</dbReference>
<dbReference type="PANTHER" id="PTHR22777:SF17">
    <property type="entry name" value="UPF0053 PROTEIN SLL0260"/>
    <property type="match status" value="1"/>
</dbReference>
<organism evidence="9 10">
    <name type="scientific">Mesomycoplasma molare</name>
    <dbReference type="NCBI Taxonomy" id="171288"/>
    <lineage>
        <taxon>Bacteria</taxon>
        <taxon>Bacillati</taxon>
        <taxon>Mycoplasmatota</taxon>
        <taxon>Mycoplasmoidales</taxon>
        <taxon>Metamycoplasmataceae</taxon>
        <taxon>Mesomycoplasma</taxon>
    </lineage>
</organism>
<dbReference type="Gene3D" id="3.10.580.10">
    <property type="entry name" value="CBS-domain"/>
    <property type="match status" value="1"/>
</dbReference>
<feature type="transmembrane region" description="Helical" evidence="6">
    <location>
        <begin position="6"/>
        <end position="23"/>
    </location>
</feature>
<dbReference type="PROSITE" id="PS51846">
    <property type="entry name" value="CNNM"/>
    <property type="match status" value="1"/>
</dbReference>
<dbReference type="InterPro" id="IPR002550">
    <property type="entry name" value="CNNM"/>
</dbReference>
<evidence type="ECO:0000256" key="2">
    <source>
        <dbReference type="ARBA" id="ARBA00022737"/>
    </source>
</evidence>
<evidence type="ECO:0000313" key="9">
    <source>
        <dbReference type="EMBL" id="UWD34165.1"/>
    </source>
</evidence>
<evidence type="ECO:0000256" key="3">
    <source>
        <dbReference type="ARBA" id="ARBA00023122"/>
    </source>
</evidence>
<accession>A0ABY5TVA6</accession>
<name>A0ABY5TVA6_9BACT</name>
<keyword evidence="5 6" id="KW-0812">Transmembrane</keyword>
<proteinExistence type="inferred from homology"/>
<evidence type="ECO:0000259" key="8">
    <source>
        <dbReference type="PROSITE" id="PS51846"/>
    </source>
</evidence>
<keyword evidence="5 6" id="KW-0472">Membrane</keyword>
<reference evidence="9" key="1">
    <citation type="submission" date="2022-08" db="EMBL/GenBank/DDBJ databases">
        <title>Complete genome sequence of Mycoplasma molare type strain H 542.</title>
        <authorList>
            <person name="Spergser J."/>
        </authorList>
    </citation>
    <scope>NUCLEOTIDE SEQUENCE</scope>
    <source>
        <strain evidence="9">H 542</strain>
    </source>
</reference>
<evidence type="ECO:0000313" key="10">
    <source>
        <dbReference type="Proteomes" id="UP001058364"/>
    </source>
</evidence>
<dbReference type="Pfam" id="PF00571">
    <property type="entry name" value="CBS"/>
    <property type="match status" value="2"/>
</dbReference>
<dbReference type="SUPFAM" id="SSF54631">
    <property type="entry name" value="CBS-domain pair"/>
    <property type="match status" value="1"/>
</dbReference>
<protein>
    <submittedName>
        <fullName evidence="9">Hemolysin family protein</fullName>
    </submittedName>
</protein>
<feature type="transmembrane region" description="Helical" evidence="6">
    <location>
        <begin position="57"/>
        <end position="83"/>
    </location>
</feature>
<dbReference type="PROSITE" id="PS51371">
    <property type="entry name" value="CBS"/>
    <property type="match status" value="2"/>
</dbReference>
<gene>
    <name evidence="9" type="ORF">NX772_03725</name>
</gene>
<dbReference type="RefSeq" id="WP_027123589.1">
    <property type="nucleotide sequence ID" value="NZ_CP103423.1"/>
</dbReference>
<dbReference type="EMBL" id="CP103423">
    <property type="protein sequence ID" value="UWD34165.1"/>
    <property type="molecule type" value="Genomic_DNA"/>
</dbReference>
<feature type="transmembrane region" description="Helical" evidence="6">
    <location>
        <begin position="95"/>
        <end position="118"/>
    </location>
</feature>
<evidence type="ECO:0000259" key="7">
    <source>
        <dbReference type="PROSITE" id="PS51371"/>
    </source>
</evidence>
<evidence type="ECO:0000256" key="5">
    <source>
        <dbReference type="PROSITE-ProRule" id="PRU01193"/>
    </source>
</evidence>
<evidence type="ECO:0000256" key="1">
    <source>
        <dbReference type="ARBA" id="ARBA00006337"/>
    </source>
</evidence>
<keyword evidence="2" id="KW-0677">Repeat</keyword>
<feature type="domain" description="CBS" evidence="7">
    <location>
        <begin position="260"/>
        <end position="319"/>
    </location>
</feature>
<dbReference type="InterPro" id="IPR036318">
    <property type="entry name" value="FAD-bd_PCMH-like_sf"/>
</dbReference>
<comment type="similarity">
    <text evidence="1">Belongs to the UPF0053 family.</text>
</comment>
<sequence>MDKKIIYIFILIFLLILSAFFSASETAYSSVSRAKLEENLEDNKPFRKKIIIKRYEFFPSTLSTILIGNNIVNIAASILLSSLLTEFITDDNLEIVISTLIMTPLIVIFGEIIPKIFAQKYPVHFLKKNYLILSFFYYLFWPVTILISKIVKPNQITNTENELKQILNIGYKEGVLEKEESILAKNALDFDSIKVYKHFIRIKNTTFVSYDESLENIKKTFKNTGFSRIPVSKNNKFIGIILLKDIFYLEENKEFKIDDFIVEVPYISSNSLLKIALKKLKENKSQFAFITKNNDDKKVIGILTFEDILEELVGEIYDEHDFRDKLDIYEIEDSSKIIVNYSTEIEKINDILDIELDENFKTIGDFLVKISNKKLTLKFKYSLNNIYFKVVENKRNEEPKIEIWKED</sequence>
<dbReference type="SUPFAM" id="SSF56176">
    <property type="entry name" value="FAD-binding/transporter-associated domain-like"/>
    <property type="match status" value="1"/>
</dbReference>
<dbReference type="InterPro" id="IPR046342">
    <property type="entry name" value="CBS_dom_sf"/>
</dbReference>
<dbReference type="InterPro" id="IPR000644">
    <property type="entry name" value="CBS_dom"/>
</dbReference>
<keyword evidence="10" id="KW-1185">Reference proteome</keyword>